<dbReference type="GO" id="GO:0046872">
    <property type="term" value="F:metal ion binding"/>
    <property type="evidence" value="ECO:0007669"/>
    <property type="project" value="UniProtKB-KW"/>
</dbReference>
<dbReference type="Proteomes" id="UP000287296">
    <property type="component" value="Unassembled WGS sequence"/>
</dbReference>
<dbReference type="Pfam" id="PF13816">
    <property type="entry name" value="Dehydratase_hem"/>
    <property type="match status" value="1"/>
</dbReference>
<comment type="cofactor">
    <cofactor evidence="1">
        <name>heme b</name>
        <dbReference type="ChEBI" id="CHEBI:60344"/>
    </cofactor>
</comment>
<proteinExistence type="inferred from homology"/>
<evidence type="ECO:0000256" key="6">
    <source>
        <dbReference type="ARBA" id="ARBA00034312"/>
    </source>
</evidence>
<protein>
    <submittedName>
        <fullName evidence="7">Uncharacterized protein</fullName>
    </submittedName>
</protein>
<dbReference type="InterPro" id="IPR025702">
    <property type="entry name" value="OXD"/>
</dbReference>
<evidence type="ECO:0000256" key="2">
    <source>
        <dbReference type="ARBA" id="ARBA00022617"/>
    </source>
</evidence>
<comment type="caution">
    <text evidence="7">The sequence shown here is derived from an EMBL/GenBank/DDBJ whole genome shotgun (WGS) entry which is preliminary data.</text>
</comment>
<evidence type="ECO:0000313" key="8">
    <source>
        <dbReference type="Proteomes" id="UP000287296"/>
    </source>
</evidence>
<dbReference type="EMBL" id="QYTW02000015">
    <property type="protein sequence ID" value="RST58989.1"/>
    <property type="molecule type" value="Genomic_DNA"/>
</dbReference>
<name>A0A429X6I5_SIMTE</name>
<dbReference type="OrthoDB" id="3807625at2"/>
<keyword evidence="2" id="KW-0349">Heme</keyword>
<evidence type="ECO:0000256" key="1">
    <source>
        <dbReference type="ARBA" id="ARBA00001970"/>
    </source>
</evidence>
<evidence type="ECO:0000256" key="5">
    <source>
        <dbReference type="ARBA" id="ARBA00023239"/>
    </source>
</evidence>
<gene>
    <name evidence="7" type="ORF">D5F11_015060</name>
</gene>
<dbReference type="AlphaFoldDB" id="A0A429X6I5"/>
<reference evidence="7 8" key="1">
    <citation type="submission" date="2018-12" db="EMBL/GenBank/DDBJ databases">
        <authorList>
            <person name="Sun L."/>
            <person name="Chen Z."/>
        </authorList>
    </citation>
    <scope>NUCLEOTIDE SEQUENCE [LARGE SCALE GENOMIC DNA]</scope>
    <source>
        <strain evidence="7 8">LMG 29736</strain>
    </source>
</reference>
<evidence type="ECO:0000313" key="7">
    <source>
        <dbReference type="EMBL" id="RST58989.1"/>
    </source>
</evidence>
<dbReference type="GO" id="GO:0016829">
    <property type="term" value="F:lyase activity"/>
    <property type="evidence" value="ECO:0007669"/>
    <property type="project" value="UniProtKB-KW"/>
</dbReference>
<comment type="similarity">
    <text evidence="6">Belongs to the heme-containing dehydratase family.</text>
</comment>
<sequence>MVFEQFSLQGKSLEKWDSSHPPHLSIFNTYFDPKKAKWESDINLWHEVSVLKSEDVETFYSYCQHDTGLLAAFNDW</sequence>
<accession>A0A429X6I5</accession>
<keyword evidence="5" id="KW-0456">Lyase</keyword>
<keyword evidence="4" id="KW-0408">Iron</keyword>
<organism evidence="7 8">
    <name type="scientific">Siminovitchia terrae</name>
    <name type="common">Bacillus terrae</name>
    <dbReference type="NCBI Taxonomy" id="1914933"/>
    <lineage>
        <taxon>Bacteria</taxon>
        <taxon>Bacillati</taxon>
        <taxon>Bacillota</taxon>
        <taxon>Bacilli</taxon>
        <taxon>Bacillales</taxon>
        <taxon>Bacillaceae</taxon>
        <taxon>Siminovitchia</taxon>
    </lineage>
</organism>
<evidence type="ECO:0000256" key="3">
    <source>
        <dbReference type="ARBA" id="ARBA00022723"/>
    </source>
</evidence>
<keyword evidence="3" id="KW-0479">Metal-binding</keyword>
<evidence type="ECO:0000256" key="4">
    <source>
        <dbReference type="ARBA" id="ARBA00023004"/>
    </source>
</evidence>
<dbReference type="RefSeq" id="WP_120116948.1">
    <property type="nucleotide sequence ID" value="NZ_DAMDJW010000027.1"/>
</dbReference>